<keyword evidence="1" id="KW-0472">Membrane</keyword>
<dbReference type="GeneID" id="97354034"/>
<gene>
    <name evidence="2" type="ORF">C1877_06850</name>
</gene>
<dbReference type="AlphaFoldDB" id="A0A369M5X4"/>
<protein>
    <submittedName>
        <fullName evidence="2">Uncharacterized protein</fullName>
    </submittedName>
</protein>
<sequence length="76" mass="8032">MGTTAIAMAALAVVAFLVLAVVLWRGNVEIISGFPEEAGSLKEADRKSMGRGLAALVLFLMFVAVLMIFALSQFEG</sequence>
<reference evidence="2 3" key="1">
    <citation type="journal article" date="2018" name="Elife">
        <title>Discovery and characterization of a prevalent human gut bacterial enzyme sufficient for the inactivation of a family of plant toxins.</title>
        <authorList>
            <person name="Koppel N."/>
            <person name="Bisanz J.E."/>
            <person name="Pandelia M.E."/>
            <person name="Turnbaugh P.J."/>
            <person name="Balskus E.P."/>
        </authorList>
    </citation>
    <scope>NUCLEOTIDE SEQUENCE [LARGE SCALE GENOMIC DNA]</scope>
    <source>
        <strain evidence="2 3">3C</strain>
    </source>
</reference>
<feature type="transmembrane region" description="Helical" evidence="1">
    <location>
        <begin position="6"/>
        <end position="24"/>
    </location>
</feature>
<evidence type="ECO:0000256" key="1">
    <source>
        <dbReference type="SAM" id="Phobius"/>
    </source>
</evidence>
<keyword evidence="3" id="KW-1185">Reference proteome</keyword>
<evidence type="ECO:0000313" key="3">
    <source>
        <dbReference type="Proteomes" id="UP000254000"/>
    </source>
</evidence>
<comment type="caution">
    <text evidence="2">The sequence shown here is derived from an EMBL/GenBank/DDBJ whole genome shotgun (WGS) entry which is preliminary data.</text>
</comment>
<feature type="transmembrane region" description="Helical" evidence="1">
    <location>
        <begin position="52"/>
        <end position="74"/>
    </location>
</feature>
<keyword evidence="1" id="KW-1133">Transmembrane helix</keyword>
<organism evidence="2 3">
    <name type="scientific">Gordonibacter pamelaeae</name>
    <dbReference type="NCBI Taxonomy" id="471189"/>
    <lineage>
        <taxon>Bacteria</taxon>
        <taxon>Bacillati</taxon>
        <taxon>Actinomycetota</taxon>
        <taxon>Coriobacteriia</taxon>
        <taxon>Eggerthellales</taxon>
        <taxon>Eggerthellaceae</taxon>
        <taxon>Gordonibacter</taxon>
    </lineage>
</organism>
<accession>A0A369M5X4</accession>
<dbReference type="EMBL" id="PPTS01000003">
    <property type="protein sequence ID" value="RDB65818.1"/>
    <property type="molecule type" value="Genomic_DNA"/>
</dbReference>
<name>A0A369M5X4_9ACTN</name>
<proteinExistence type="predicted"/>
<evidence type="ECO:0000313" key="2">
    <source>
        <dbReference type="EMBL" id="RDB65818.1"/>
    </source>
</evidence>
<dbReference type="RefSeq" id="WP_015538742.1">
    <property type="nucleotide sequence ID" value="NZ_CABMMS010000003.1"/>
</dbReference>
<keyword evidence="1" id="KW-0812">Transmembrane</keyword>
<dbReference type="Proteomes" id="UP000254000">
    <property type="component" value="Unassembled WGS sequence"/>
</dbReference>